<organism evidence="1 2">
    <name type="scientific">Stieleria neptunia</name>
    <dbReference type="NCBI Taxonomy" id="2527979"/>
    <lineage>
        <taxon>Bacteria</taxon>
        <taxon>Pseudomonadati</taxon>
        <taxon>Planctomycetota</taxon>
        <taxon>Planctomycetia</taxon>
        <taxon>Pirellulales</taxon>
        <taxon>Pirellulaceae</taxon>
        <taxon>Stieleria</taxon>
    </lineage>
</organism>
<keyword evidence="2" id="KW-1185">Reference proteome</keyword>
<protein>
    <submittedName>
        <fullName evidence="1">Uncharacterized protein</fullName>
    </submittedName>
</protein>
<dbReference type="EMBL" id="CP037423">
    <property type="protein sequence ID" value="QDV44263.1"/>
    <property type="molecule type" value="Genomic_DNA"/>
</dbReference>
<gene>
    <name evidence="1" type="ORF">Enr13x_41270</name>
</gene>
<evidence type="ECO:0000313" key="2">
    <source>
        <dbReference type="Proteomes" id="UP000319004"/>
    </source>
</evidence>
<dbReference type="RefSeq" id="WP_145388633.1">
    <property type="nucleotide sequence ID" value="NZ_CP037423.1"/>
</dbReference>
<sequence>MGVTNGDQLVWTWGSGANADSVTLNIGTTAIPEPDLSISVRVFLIVLAMFRWRRTGSIVAFGSTSSVTPTSLCINDNASRSASETSDFEIGAWIVERVRMTKGEKNGGKKFAWITSIAPVA</sequence>
<evidence type="ECO:0000313" key="1">
    <source>
        <dbReference type="EMBL" id="QDV44263.1"/>
    </source>
</evidence>
<dbReference type="Proteomes" id="UP000319004">
    <property type="component" value="Chromosome"/>
</dbReference>
<dbReference type="KEGG" id="snep:Enr13x_41270"/>
<proteinExistence type="predicted"/>
<reference evidence="1 2" key="1">
    <citation type="submission" date="2019-03" db="EMBL/GenBank/DDBJ databases">
        <title>Deep-cultivation of Planctomycetes and their phenomic and genomic characterization uncovers novel biology.</title>
        <authorList>
            <person name="Wiegand S."/>
            <person name="Jogler M."/>
            <person name="Boedeker C."/>
            <person name="Pinto D."/>
            <person name="Vollmers J."/>
            <person name="Rivas-Marin E."/>
            <person name="Kohn T."/>
            <person name="Peeters S.H."/>
            <person name="Heuer A."/>
            <person name="Rast P."/>
            <person name="Oberbeckmann S."/>
            <person name="Bunk B."/>
            <person name="Jeske O."/>
            <person name="Meyerdierks A."/>
            <person name="Storesund J.E."/>
            <person name="Kallscheuer N."/>
            <person name="Luecker S."/>
            <person name="Lage O.M."/>
            <person name="Pohl T."/>
            <person name="Merkel B.J."/>
            <person name="Hornburger P."/>
            <person name="Mueller R.-W."/>
            <person name="Bruemmer F."/>
            <person name="Labrenz M."/>
            <person name="Spormann A.M."/>
            <person name="Op den Camp H."/>
            <person name="Overmann J."/>
            <person name="Amann R."/>
            <person name="Jetten M.S.M."/>
            <person name="Mascher T."/>
            <person name="Medema M.H."/>
            <person name="Devos D.P."/>
            <person name="Kaster A.-K."/>
            <person name="Ovreas L."/>
            <person name="Rohde M."/>
            <person name="Galperin M.Y."/>
            <person name="Jogler C."/>
        </authorList>
    </citation>
    <scope>NUCLEOTIDE SEQUENCE [LARGE SCALE GENOMIC DNA]</scope>
    <source>
        <strain evidence="1 2">Enr13</strain>
    </source>
</reference>
<accession>A0A518HTX9</accession>
<dbReference type="AlphaFoldDB" id="A0A518HTX9"/>
<name>A0A518HTX9_9BACT</name>